<name>A0A1Y6LK09_ZYMTR</name>
<gene>
    <name evidence="2" type="ORF">ZT1A5_G6167</name>
</gene>
<dbReference type="AlphaFoldDB" id="A0A1Y6LK09"/>
<evidence type="ECO:0000313" key="2">
    <source>
        <dbReference type="EMBL" id="SMY24726.1"/>
    </source>
</evidence>
<dbReference type="Proteomes" id="UP000215453">
    <property type="component" value="Chromosome 5"/>
</dbReference>
<feature type="domain" description="Amidase" evidence="1">
    <location>
        <begin position="26"/>
        <end position="336"/>
    </location>
</feature>
<reference evidence="2 3" key="1">
    <citation type="submission" date="2016-10" db="EMBL/GenBank/DDBJ databases">
        <authorList>
            <person name="Varghese N."/>
        </authorList>
    </citation>
    <scope>NUCLEOTIDE SEQUENCE [LARGE SCALE GENOMIC DNA]</scope>
</reference>
<dbReference type="EMBL" id="LT882680">
    <property type="protein sequence ID" value="SMY24726.1"/>
    <property type="molecule type" value="Genomic_DNA"/>
</dbReference>
<accession>A0A1Y6LK09</accession>
<dbReference type="PANTHER" id="PTHR42678:SF11">
    <property type="entry name" value="AMIDASE FAMILY PROTEIN"/>
    <property type="match status" value="1"/>
</dbReference>
<organism evidence="2 3">
    <name type="scientific">Zymoseptoria tritici ST99CH_1A5</name>
    <dbReference type="NCBI Taxonomy" id="1276529"/>
    <lineage>
        <taxon>Eukaryota</taxon>
        <taxon>Fungi</taxon>
        <taxon>Dikarya</taxon>
        <taxon>Ascomycota</taxon>
        <taxon>Pezizomycotina</taxon>
        <taxon>Dothideomycetes</taxon>
        <taxon>Dothideomycetidae</taxon>
        <taxon>Mycosphaerellales</taxon>
        <taxon>Mycosphaerellaceae</taxon>
        <taxon>Zymoseptoria</taxon>
    </lineage>
</organism>
<dbReference type="Pfam" id="PF01425">
    <property type="entry name" value="Amidase"/>
    <property type="match status" value="1"/>
</dbReference>
<dbReference type="InterPro" id="IPR023631">
    <property type="entry name" value="Amidase_dom"/>
</dbReference>
<proteinExistence type="predicted"/>
<dbReference type="InterPro" id="IPR036928">
    <property type="entry name" value="AS_sf"/>
</dbReference>
<dbReference type="PANTHER" id="PTHR42678">
    <property type="entry name" value="AMIDASE"/>
    <property type="match status" value="1"/>
</dbReference>
<dbReference type="NCBIfam" id="NF005127">
    <property type="entry name" value="PRK06565.1"/>
    <property type="match status" value="1"/>
</dbReference>
<evidence type="ECO:0000259" key="1">
    <source>
        <dbReference type="Pfam" id="PF01425"/>
    </source>
</evidence>
<sequence>MTFNVVEASIADLQQALDNGSITSVELVAKYLQRISTFDARGPCLNSIPILNPDVFDEAAASDARRVAGQLQGPLDGIPYTLKDSMMYKGMTCSNGSPAFKDLVANSDSFVAERLRQAGAVCIGRTNTPPMMASGMHRGVHGRAESPYNLEYLTAAFSSGSSNGAATSTAASFAAFGLGSETVSSGRSPASNNGLVAYTPSRTVISPRGVWPLYPTCDVIVPVTRTVSDMLAILDVLTAIDPTTSGDFWREQNHVNIPPVPRPQSFLSIKSPTTTSLHGKRIAVPSMYIGLPSPSAKPITTSPSIIALWNLACLDLEASGATVISTDFPLVTHYEDDSISNHTNNVQGFAPDWNSKERGELVAYLWDDFLIANADPNCHTLASVDGTKMFPRPEGYIPDQYMEHKNFIDYPNLVEMVRHRNGKSLWDIDGLAEALPALEAQRKRDLEDWMDQDGIDVVVFPANGDVGKADVDTNDESARHALQNGVRYSNGNRAIRHMGVPTVSVTMGSMETTKIPVNLTFAGRHGSDVELLGYAWEFEQRTKRRIAPPVTPALGDDSSVRSAVGGLNEVGELDLQIKVAERVGEDEVRLTGTVQSSEDVELEVFVDGKAVAASQIESVDGRWSVQAQFTPFEPPVPLYGGVGEVVGNVVVVVLARSAGKVLGKLVMIDQKKTSQNV</sequence>
<dbReference type="SUPFAM" id="SSF75304">
    <property type="entry name" value="Amidase signature (AS) enzymes"/>
    <property type="match status" value="1"/>
</dbReference>
<evidence type="ECO:0000313" key="3">
    <source>
        <dbReference type="Proteomes" id="UP000215453"/>
    </source>
</evidence>
<protein>
    <recommendedName>
        <fullName evidence="1">Amidase domain-containing protein</fullName>
    </recommendedName>
</protein>
<dbReference type="Gene3D" id="3.90.1300.10">
    <property type="entry name" value="Amidase signature (AS) domain"/>
    <property type="match status" value="1"/>
</dbReference>